<evidence type="ECO:0000313" key="3">
    <source>
        <dbReference type="Proteomes" id="UP001066276"/>
    </source>
</evidence>
<proteinExistence type="predicted"/>
<evidence type="ECO:0000313" key="2">
    <source>
        <dbReference type="EMBL" id="KAJ1201870.1"/>
    </source>
</evidence>
<dbReference type="EMBL" id="JANPWB010000003">
    <property type="protein sequence ID" value="KAJ1201870.1"/>
    <property type="molecule type" value="Genomic_DNA"/>
</dbReference>
<sequence>MLWSQSKNNAPYPERKYPGGTVDGIDADPEEAGAVEKHVRKNDGEARGVLNTERDEGRRLSFSPGGEDVARKESGTDGPVSKRNP</sequence>
<feature type="compositionally biased region" description="Basic and acidic residues" evidence="1">
    <location>
        <begin position="34"/>
        <end position="59"/>
    </location>
</feature>
<dbReference type="AlphaFoldDB" id="A0AAV7VP16"/>
<accession>A0AAV7VP16</accession>
<evidence type="ECO:0000256" key="1">
    <source>
        <dbReference type="SAM" id="MobiDB-lite"/>
    </source>
</evidence>
<organism evidence="2 3">
    <name type="scientific">Pleurodeles waltl</name>
    <name type="common">Iberian ribbed newt</name>
    <dbReference type="NCBI Taxonomy" id="8319"/>
    <lineage>
        <taxon>Eukaryota</taxon>
        <taxon>Metazoa</taxon>
        <taxon>Chordata</taxon>
        <taxon>Craniata</taxon>
        <taxon>Vertebrata</taxon>
        <taxon>Euteleostomi</taxon>
        <taxon>Amphibia</taxon>
        <taxon>Batrachia</taxon>
        <taxon>Caudata</taxon>
        <taxon>Salamandroidea</taxon>
        <taxon>Salamandridae</taxon>
        <taxon>Pleurodelinae</taxon>
        <taxon>Pleurodeles</taxon>
    </lineage>
</organism>
<gene>
    <name evidence="2" type="ORF">NDU88_005674</name>
</gene>
<name>A0AAV7VP16_PLEWA</name>
<reference evidence="2" key="1">
    <citation type="journal article" date="2022" name="bioRxiv">
        <title>Sequencing and chromosome-scale assembly of the giantPleurodeles waltlgenome.</title>
        <authorList>
            <person name="Brown T."/>
            <person name="Elewa A."/>
            <person name="Iarovenko S."/>
            <person name="Subramanian E."/>
            <person name="Araus A.J."/>
            <person name="Petzold A."/>
            <person name="Susuki M."/>
            <person name="Suzuki K.-i.T."/>
            <person name="Hayashi T."/>
            <person name="Toyoda A."/>
            <person name="Oliveira C."/>
            <person name="Osipova E."/>
            <person name="Leigh N.D."/>
            <person name="Simon A."/>
            <person name="Yun M.H."/>
        </authorList>
    </citation>
    <scope>NUCLEOTIDE SEQUENCE</scope>
    <source>
        <strain evidence="2">20211129_DDA</strain>
        <tissue evidence="2">Liver</tissue>
    </source>
</reference>
<dbReference type="Proteomes" id="UP001066276">
    <property type="component" value="Chromosome 2_1"/>
</dbReference>
<feature type="region of interest" description="Disordered" evidence="1">
    <location>
        <begin position="1"/>
        <end position="85"/>
    </location>
</feature>
<protein>
    <submittedName>
        <fullName evidence="2">Uncharacterized protein</fullName>
    </submittedName>
</protein>
<keyword evidence="3" id="KW-1185">Reference proteome</keyword>
<comment type="caution">
    <text evidence="2">The sequence shown here is derived from an EMBL/GenBank/DDBJ whole genome shotgun (WGS) entry which is preliminary data.</text>
</comment>